<dbReference type="PANTHER" id="PTHR32305">
    <property type="match status" value="1"/>
</dbReference>
<sequence>MRIPGRSGTSNTRFDYQDGQTVETDANGHQITYKFDDQGRQIEAVDALGHSRKQTWTANSDVAVTTDGLNNNTTRSYDELNNLISTELPTGATTSIGYTDTAHPHLPTSVTDPQGNQLTRDYDDAGNLLTIHSEGLDADLQVNTYNEPNGTLATRTDGKGAVTRFEYDQAGNLTKE</sequence>
<dbReference type="NCBIfam" id="TIGR01643">
    <property type="entry name" value="YD_repeat_2x"/>
    <property type="match status" value="3"/>
</dbReference>
<gene>
    <name evidence="2" type="ORF">SAMN05421810_113118</name>
</gene>
<dbReference type="InterPro" id="IPR006530">
    <property type="entry name" value="YD"/>
</dbReference>
<dbReference type="InterPro" id="IPR050708">
    <property type="entry name" value="T6SS_VgrG/RHS"/>
</dbReference>
<dbReference type="Proteomes" id="UP000198727">
    <property type="component" value="Unassembled WGS sequence"/>
</dbReference>
<feature type="region of interest" description="Disordered" evidence="1">
    <location>
        <begin position="1"/>
        <end position="22"/>
    </location>
</feature>
<proteinExistence type="predicted"/>
<evidence type="ECO:0000256" key="1">
    <source>
        <dbReference type="SAM" id="MobiDB-lite"/>
    </source>
</evidence>
<evidence type="ECO:0000313" key="3">
    <source>
        <dbReference type="Proteomes" id="UP000198727"/>
    </source>
</evidence>
<accession>A0A1I6ANP2</accession>
<dbReference type="EMBL" id="FOWW01000013">
    <property type="protein sequence ID" value="SFQ70197.1"/>
    <property type="molecule type" value="Genomic_DNA"/>
</dbReference>
<feature type="compositionally biased region" description="Polar residues" evidence="1">
    <location>
        <begin position="7"/>
        <end position="22"/>
    </location>
</feature>
<keyword evidence="3" id="KW-1185">Reference proteome</keyword>
<dbReference type="AlphaFoldDB" id="A0A1I6ANP2"/>
<name>A0A1I6ANP2_9PSEU</name>
<reference evidence="3" key="1">
    <citation type="submission" date="2016-10" db="EMBL/GenBank/DDBJ databases">
        <authorList>
            <person name="Varghese N."/>
            <person name="Submissions S."/>
        </authorList>
    </citation>
    <scope>NUCLEOTIDE SEQUENCE [LARGE SCALE GENOMIC DNA]</scope>
    <source>
        <strain evidence="3">CGMCC 4.5579</strain>
    </source>
</reference>
<protein>
    <submittedName>
        <fullName evidence="2">YD repeat-containing protein</fullName>
    </submittedName>
</protein>
<dbReference type="PANTHER" id="PTHR32305:SF15">
    <property type="entry name" value="PROTEIN RHSA-RELATED"/>
    <property type="match status" value="1"/>
</dbReference>
<dbReference type="Gene3D" id="2.180.10.10">
    <property type="entry name" value="RHS repeat-associated core"/>
    <property type="match status" value="2"/>
</dbReference>
<dbReference type="STRING" id="587909.SAMN05421810_113118"/>
<dbReference type="Pfam" id="PF05593">
    <property type="entry name" value="RHS_repeat"/>
    <property type="match status" value="3"/>
</dbReference>
<organism evidence="2 3">
    <name type="scientific">Amycolatopsis arida</name>
    <dbReference type="NCBI Taxonomy" id="587909"/>
    <lineage>
        <taxon>Bacteria</taxon>
        <taxon>Bacillati</taxon>
        <taxon>Actinomycetota</taxon>
        <taxon>Actinomycetes</taxon>
        <taxon>Pseudonocardiales</taxon>
        <taxon>Pseudonocardiaceae</taxon>
        <taxon>Amycolatopsis</taxon>
    </lineage>
</organism>
<feature type="non-terminal residue" evidence="2">
    <location>
        <position position="176"/>
    </location>
</feature>
<evidence type="ECO:0000313" key="2">
    <source>
        <dbReference type="EMBL" id="SFQ70197.1"/>
    </source>
</evidence>
<dbReference type="InterPro" id="IPR031325">
    <property type="entry name" value="RHS_repeat"/>
</dbReference>